<gene>
    <name evidence="2" type="ORF">LITE_LOCUS37720</name>
</gene>
<name>A0AAV0PC69_9ROSI</name>
<accession>A0AAV0PC69</accession>
<dbReference type="EMBL" id="CAMGYJ010000008">
    <property type="protein sequence ID" value="CAI0468197.1"/>
    <property type="molecule type" value="Genomic_DNA"/>
</dbReference>
<dbReference type="Pfam" id="PF00646">
    <property type="entry name" value="F-box"/>
    <property type="match status" value="1"/>
</dbReference>
<keyword evidence="3" id="KW-1185">Reference proteome</keyword>
<dbReference type="InterPro" id="IPR036047">
    <property type="entry name" value="F-box-like_dom_sf"/>
</dbReference>
<dbReference type="AlphaFoldDB" id="A0AAV0PC69"/>
<reference evidence="2" key="1">
    <citation type="submission" date="2022-08" db="EMBL/GenBank/DDBJ databases">
        <authorList>
            <person name="Gutierrez-Valencia J."/>
        </authorList>
    </citation>
    <scope>NUCLEOTIDE SEQUENCE</scope>
</reference>
<dbReference type="InterPro" id="IPR055290">
    <property type="entry name" value="At3g26010-like"/>
</dbReference>
<feature type="domain" description="F-box" evidence="1">
    <location>
        <begin position="7"/>
        <end position="47"/>
    </location>
</feature>
<evidence type="ECO:0000313" key="2">
    <source>
        <dbReference type="EMBL" id="CAI0468197.1"/>
    </source>
</evidence>
<comment type="caution">
    <text evidence="2">The sequence shown here is derived from an EMBL/GenBank/DDBJ whole genome shotgun (WGS) entry which is preliminary data.</text>
</comment>
<proteinExistence type="predicted"/>
<protein>
    <recommendedName>
        <fullName evidence="1">F-box domain-containing protein</fullName>
    </recommendedName>
</protein>
<dbReference type="SUPFAM" id="SSF81383">
    <property type="entry name" value="F-box domain"/>
    <property type="match status" value="1"/>
</dbReference>
<organism evidence="2 3">
    <name type="scientific">Linum tenue</name>
    <dbReference type="NCBI Taxonomy" id="586396"/>
    <lineage>
        <taxon>Eukaryota</taxon>
        <taxon>Viridiplantae</taxon>
        <taxon>Streptophyta</taxon>
        <taxon>Embryophyta</taxon>
        <taxon>Tracheophyta</taxon>
        <taxon>Spermatophyta</taxon>
        <taxon>Magnoliopsida</taxon>
        <taxon>eudicotyledons</taxon>
        <taxon>Gunneridae</taxon>
        <taxon>Pentapetalae</taxon>
        <taxon>rosids</taxon>
        <taxon>fabids</taxon>
        <taxon>Malpighiales</taxon>
        <taxon>Linaceae</taxon>
        <taxon>Linum</taxon>
    </lineage>
</organism>
<evidence type="ECO:0000313" key="3">
    <source>
        <dbReference type="Proteomes" id="UP001154282"/>
    </source>
</evidence>
<dbReference type="Proteomes" id="UP001154282">
    <property type="component" value="Unassembled WGS sequence"/>
</dbReference>
<dbReference type="PANTHER" id="PTHR35546">
    <property type="entry name" value="F-BOX PROTEIN INTERACTION DOMAIN PROTEIN-RELATED"/>
    <property type="match status" value="1"/>
</dbReference>
<dbReference type="PANTHER" id="PTHR35546:SF21">
    <property type="entry name" value="F-BOX DOMAIN-CONTAINING PROTEIN"/>
    <property type="match status" value="1"/>
</dbReference>
<dbReference type="SMART" id="SM00256">
    <property type="entry name" value="FBOX"/>
    <property type="match status" value="1"/>
</dbReference>
<evidence type="ECO:0000259" key="1">
    <source>
        <dbReference type="SMART" id="SM00256"/>
    </source>
</evidence>
<dbReference type="Pfam" id="PF24750">
    <property type="entry name" value="b-prop_At3g26010-like"/>
    <property type="match status" value="1"/>
</dbReference>
<dbReference type="InterPro" id="IPR056592">
    <property type="entry name" value="Beta-prop_At3g26010-like"/>
</dbReference>
<dbReference type="InterPro" id="IPR001810">
    <property type="entry name" value="F-box_dom"/>
</dbReference>
<sequence length="394" mass="44288">MEKLRRINRDVSDLVLTKLQARDLLQMKCVSRAWRDLISDRSFAVHHSLHGNPPPLSGFLFQEKSRWVPHKVSAVSYVSTPNEEPPKLLKTPLDSIPENFAIASSCNGLICCKSFSPLSKGASIPLSKNTCATIHVGNVLTKEWVQVDWKGPLGVAVAMGLIFDPCSDLTGSSTNFKVVMVWQTEDSDGYSFHVYSSEMKSWRLSDEMCDPGWYEVYDTKCVSVKGVVYWLTDGDKILMFDVEKEMSYSVSTPIPASEFDTEPVVACVGEADGKLQYVMVSMEGLLVWGLEDLYEGKWSLEYTKSLGDMEKEHAEFSLNLQQVLRMQELKERWVDPLAFRDGILMLRVSNTVFSYDTRNGGMNRVAHVTEFGTESMFDSIVVPYSLSLAPLNLP</sequence>
<dbReference type="Gene3D" id="1.20.1280.50">
    <property type="match status" value="1"/>
</dbReference>